<evidence type="ECO:0000313" key="1">
    <source>
        <dbReference type="EMBL" id="JAH71081.1"/>
    </source>
</evidence>
<reference evidence="1" key="1">
    <citation type="submission" date="2014-11" db="EMBL/GenBank/DDBJ databases">
        <authorList>
            <person name="Amaro Gonzalez C."/>
        </authorList>
    </citation>
    <scope>NUCLEOTIDE SEQUENCE</scope>
</reference>
<dbReference type="AlphaFoldDB" id="A0A0E9UZA6"/>
<organism evidence="1">
    <name type="scientific">Anguilla anguilla</name>
    <name type="common">European freshwater eel</name>
    <name type="synonym">Muraena anguilla</name>
    <dbReference type="NCBI Taxonomy" id="7936"/>
    <lineage>
        <taxon>Eukaryota</taxon>
        <taxon>Metazoa</taxon>
        <taxon>Chordata</taxon>
        <taxon>Craniata</taxon>
        <taxon>Vertebrata</taxon>
        <taxon>Euteleostomi</taxon>
        <taxon>Actinopterygii</taxon>
        <taxon>Neopterygii</taxon>
        <taxon>Teleostei</taxon>
        <taxon>Anguilliformes</taxon>
        <taxon>Anguillidae</taxon>
        <taxon>Anguilla</taxon>
    </lineage>
</organism>
<dbReference type="EMBL" id="GBXM01037496">
    <property type="protein sequence ID" value="JAH71081.1"/>
    <property type="molecule type" value="Transcribed_RNA"/>
</dbReference>
<protein>
    <submittedName>
        <fullName evidence="1">Uncharacterized protein</fullName>
    </submittedName>
</protein>
<accession>A0A0E9UZA6</accession>
<name>A0A0E9UZA6_ANGAN</name>
<proteinExistence type="predicted"/>
<sequence length="36" mass="4405">MNLRLQEWKSSIDVAIIFTRRLYLTFRNREISICFA</sequence>
<reference evidence="1" key="2">
    <citation type="journal article" date="2015" name="Fish Shellfish Immunol.">
        <title>Early steps in the European eel (Anguilla anguilla)-Vibrio vulnificus interaction in the gills: Role of the RtxA13 toxin.</title>
        <authorList>
            <person name="Callol A."/>
            <person name="Pajuelo D."/>
            <person name="Ebbesson L."/>
            <person name="Teles M."/>
            <person name="MacKenzie S."/>
            <person name="Amaro C."/>
        </authorList>
    </citation>
    <scope>NUCLEOTIDE SEQUENCE</scope>
</reference>